<dbReference type="Proteomes" id="UP000467841">
    <property type="component" value="Unassembled WGS sequence"/>
</dbReference>
<dbReference type="AlphaFoldDB" id="A0A6D2JJ67"/>
<proteinExistence type="predicted"/>
<keyword evidence="2" id="KW-1185">Reference proteome</keyword>
<evidence type="ECO:0000313" key="1">
    <source>
        <dbReference type="EMBL" id="CAA7041102.1"/>
    </source>
</evidence>
<evidence type="ECO:0000313" key="2">
    <source>
        <dbReference type="Proteomes" id="UP000467841"/>
    </source>
</evidence>
<name>A0A6D2JJ67_9BRAS</name>
<comment type="caution">
    <text evidence="1">The sequence shown here is derived from an EMBL/GenBank/DDBJ whole genome shotgun (WGS) entry which is preliminary data.</text>
</comment>
<reference evidence="1" key="1">
    <citation type="submission" date="2020-01" db="EMBL/GenBank/DDBJ databases">
        <authorList>
            <person name="Mishra B."/>
        </authorList>
    </citation>
    <scope>NUCLEOTIDE SEQUENCE [LARGE SCALE GENOMIC DNA]</scope>
</reference>
<organism evidence="1 2">
    <name type="scientific">Microthlaspi erraticum</name>
    <dbReference type="NCBI Taxonomy" id="1685480"/>
    <lineage>
        <taxon>Eukaryota</taxon>
        <taxon>Viridiplantae</taxon>
        <taxon>Streptophyta</taxon>
        <taxon>Embryophyta</taxon>
        <taxon>Tracheophyta</taxon>
        <taxon>Spermatophyta</taxon>
        <taxon>Magnoliopsida</taxon>
        <taxon>eudicotyledons</taxon>
        <taxon>Gunneridae</taxon>
        <taxon>Pentapetalae</taxon>
        <taxon>rosids</taxon>
        <taxon>malvids</taxon>
        <taxon>Brassicales</taxon>
        <taxon>Brassicaceae</taxon>
        <taxon>Coluteocarpeae</taxon>
        <taxon>Microthlaspi</taxon>
    </lineage>
</organism>
<gene>
    <name evidence="1" type="ORF">MERR_LOCUS28337</name>
</gene>
<protein>
    <submittedName>
        <fullName evidence="1">Uncharacterized protein</fullName>
    </submittedName>
</protein>
<sequence>MAANNDPVIVFIMPTSIALKAAYTKYAKTVEATAVFFEPSVTPPDVHRATLGVYNVLLTVRPDMVKGLRDLGHRNYIVGLLKDDKKPAMETERRAFNAAQANEVVGEFLTQKTISELLERSE</sequence>
<accession>A0A6D2JJ67</accession>
<dbReference type="EMBL" id="CACVBM020001240">
    <property type="protein sequence ID" value="CAA7041102.1"/>
    <property type="molecule type" value="Genomic_DNA"/>
</dbReference>